<dbReference type="GO" id="GO:0005464">
    <property type="term" value="F:UDP-xylose transmembrane transporter activity"/>
    <property type="evidence" value="ECO:0007669"/>
    <property type="project" value="TreeGrafter"/>
</dbReference>
<dbReference type="AlphaFoldDB" id="A0AA39QK62"/>
<dbReference type="SUPFAM" id="SSF103481">
    <property type="entry name" value="Multidrug resistance efflux transporter EmrE"/>
    <property type="match status" value="1"/>
</dbReference>
<keyword evidence="3" id="KW-0762">Sugar transport</keyword>
<dbReference type="InterPro" id="IPR013657">
    <property type="entry name" value="SCL35B1-4/HUT1"/>
</dbReference>
<evidence type="ECO:0000313" key="9">
    <source>
        <dbReference type="Proteomes" id="UP001175228"/>
    </source>
</evidence>
<organism evidence="8 9">
    <name type="scientific">Armillaria luteobubalina</name>
    <dbReference type="NCBI Taxonomy" id="153913"/>
    <lineage>
        <taxon>Eukaryota</taxon>
        <taxon>Fungi</taxon>
        <taxon>Dikarya</taxon>
        <taxon>Basidiomycota</taxon>
        <taxon>Agaricomycotina</taxon>
        <taxon>Agaricomycetes</taxon>
        <taxon>Agaricomycetidae</taxon>
        <taxon>Agaricales</taxon>
        <taxon>Marasmiineae</taxon>
        <taxon>Physalacriaceae</taxon>
        <taxon>Armillaria</taxon>
    </lineage>
</organism>
<evidence type="ECO:0000256" key="5">
    <source>
        <dbReference type="ARBA" id="ARBA00022989"/>
    </source>
</evidence>
<evidence type="ECO:0000256" key="1">
    <source>
        <dbReference type="ARBA" id="ARBA00004127"/>
    </source>
</evidence>
<keyword evidence="6 7" id="KW-0472">Membrane</keyword>
<feature type="transmembrane region" description="Helical" evidence="7">
    <location>
        <begin position="191"/>
        <end position="209"/>
    </location>
</feature>
<name>A0AA39QK62_9AGAR</name>
<accession>A0AA39QK62</accession>
<feature type="transmembrane region" description="Helical" evidence="7">
    <location>
        <begin position="153"/>
        <end position="171"/>
    </location>
</feature>
<proteinExistence type="predicted"/>
<evidence type="ECO:0000313" key="8">
    <source>
        <dbReference type="EMBL" id="KAK0503799.1"/>
    </source>
</evidence>
<dbReference type="EMBL" id="JAUEPU010000003">
    <property type="protein sequence ID" value="KAK0503799.1"/>
    <property type="molecule type" value="Genomic_DNA"/>
</dbReference>
<dbReference type="InterPro" id="IPR037185">
    <property type="entry name" value="EmrE-like"/>
</dbReference>
<dbReference type="GO" id="GO:0005789">
    <property type="term" value="C:endoplasmic reticulum membrane"/>
    <property type="evidence" value="ECO:0007669"/>
    <property type="project" value="TreeGrafter"/>
</dbReference>
<keyword evidence="5 7" id="KW-1133">Transmembrane helix</keyword>
<feature type="transmembrane region" description="Helical" evidence="7">
    <location>
        <begin position="125"/>
        <end position="146"/>
    </location>
</feature>
<evidence type="ECO:0000256" key="6">
    <source>
        <dbReference type="ARBA" id="ARBA00023136"/>
    </source>
</evidence>
<dbReference type="PANTHER" id="PTHR10778:SF4">
    <property type="entry name" value="NUCLEOTIDE SUGAR TRANSPORTER SLC35B4"/>
    <property type="match status" value="1"/>
</dbReference>
<reference evidence="8" key="1">
    <citation type="submission" date="2023-06" db="EMBL/GenBank/DDBJ databases">
        <authorList>
            <consortium name="Lawrence Berkeley National Laboratory"/>
            <person name="Ahrendt S."/>
            <person name="Sahu N."/>
            <person name="Indic B."/>
            <person name="Wong-Bajracharya J."/>
            <person name="Merenyi Z."/>
            <person name="Ke H.-M."/>
            <person name="Monk M."/>
            <person name="Kocsube S."/>
            <person name="Drula E."/>
            <person name="Lipzen A."/>
            <person name="Balint B."/>
            <person name="Henrissat B."/>
            <person name="Andreopoulos B."/>
            <person name="Martin F.M."/>
            <person name="Harder C.B."/>
            <person name="Rigling D."/>
            <person name="Ford K.L."/>
            <person name="Foster G.D."/>
            <person name="Pangilinan J."/>
            <person name="Papanicolaou A."/>
            <person name="Barry K."/>
            <person name="LaButti K."/>
            <person name="Viragh M."/>
            <person name="Koriabine M."/>
            <person name="Yan M."/>
            <person name="Riley R."/>
            <person name="Champramary S."/>
            <person name="Plett K.L."/>
            <person name="Tsai I.J."/>
            <person name="Slot J."/>
            <person name="Sipos G."/>
            <person name="Plett J."/>
            <person name="Nagy L.G."/>
            <person name="Grigoriev I.V."/>
        </authorList>
    </citation>
    <scope>NUCLEOTIDE SEQUENCE</scope>
    <source>
        <strain evidence="8">HWK02</strain>
    </source>
</reference>
<protein>
    <submittedName>
        <fullName evidence="8">UAA transporter</fullName>
    </submittedName>
</protein>
<dbReference type="Proteomes" id="UP001175228">
    <property type="component" value="Unassembled WGS sequence"/>
</dbReference>
<comment type="caution">
    <text evidence="8">The sequence shown here is derived from an EMBL/GenBank/DDBJ whole genome shotgun (WGS) entry which is preliminary data.</text>
</comment>
<dbReference type="GO" id="GO:0000139">
    <property type="term" value="C:Golgi membrane"/>
    <property type="evidence" value="ECO:0007669"/>
    <property type="project" value="TreeGrafter"/>
</dbReference>
<comment type="subcellular location">
    <subcellularLocation>
        <location evidence="1">Endomembrane system</location>
        <topology evidence="1">Multi-pass membrane protein</topology>
    </subcellularLocation>
</comment>
<keyword evidence="2" id="KW-0813">Transport</keyword>
<feature type="transmembrane region" description="Helical" evidence="7">
    <location>
        <begin position="221"/>
        <end position="240"/>
    </location>
</feature>
<keyword evidence="4 7" id="KW-0812">Transmembrane</keyword>
<feature type="transmembrane region" description="Helical" evidence="7">
    <location>
        <begin position="260"/>
        <end position="280"/>
    </location>
</feature>
<gene>
    <name evidence="8" type="ORF">EDD18DRAFT_1130748</name>
</gene>
<dbReference type="GO" id="GO:0005462">
    <property type="term" value="F:UDP-N-acetylglucosamine transmembrane transporter activity"/>
    <property type="evidence" value="ECO:0007669"/>
    <property type="project" value="TreeGrafter"/>
</dbReference>
<dbReference type="Pfam" id="PF08449">
    <property type="entry name" value="UAA"/>
    <property type="match status" value="1"/>
</dbReference>
<evidence type="ECO:0000256" key="2">
    <source>
        <dbReference type="ARBA" id="ARBA00022448"/>
    </source>
</evidence>
<evidence type="ECO:0000256" key="7">
    <source>
        <dbReference type="SAM" id="Phobius"/>
    </source>
</evidence>
<feature type="transmembrane region" description="Helical" evidence="7">
    <location>
        <begin position="101"/>
        <end position="119"/>
    </location>
</feature>
<evidence type="ECO:0000256" key="4">
    <source>
        <dbReference type="ARBA" id="ARBA00022692"/>
    </source>
</evidence>
<keyword evidence="9" id="KW-1185">Reference proteome</keyword>
<evidence type="ECO:0000256" key="3">
    <source>
        <dbReference type="ARBA" id="ARBA00022597"/>
    </source>
</evidence>
<dbReference type="PANTHER" id="PTHR10778">
    <property type="entry name" value="SOLUTE CARRIER FAMILY 35 MEMBER B"/>
    <property type="match status" value="1"/>
</dbReference>
<sequence length="345" mass="37826">MKETSSTRDTDAVSSDPGVSLAQASSSLLDYTSILSLVFGGCCSNVWLYENLLLLNPRIGSALTFSQMMFISLQSLPSFVTHSPEAWIPQLKPRQVPLRNWATQVLVLSTGSLLNNWAFAFNVPLTVLMVFRSAGLPVSMLFGFFFLKRRYSLVQVFSVIMVSLGVTIATFSRPPSNAPSQSNSDVRKYSIGIVMLVMSLLCTGFLGMLQEKTYQRYGPCWKEGVFYTHCLSLPVFLFLVQDVKQGLASLSEPTEASAAGMAWLILAGNLVTQLICVSGVNRLTSRVSSVSTNLVLTTRKAISLCFSVWWFGNGWNQKLGVGASMVFLGSILYSAGARVEKKKIE</sequence>